<dbReference type="NCBIfam" id="NF041497">
    <property type="entry name" value="MobV"/>
    <property type="match status" value="1"/>
</dbReference>
<dbReference type="RefSeq" id="WP_233120567.1">
    <property type="nucleotide sequence ID" value="NZ_MVAB01000002.1"/>
</dbReference>
<reference evidence="2 3" key="1">
    <citation type="submission" date="2017-02" db="EMBL/GenBank/DDBJ databases">
        <title>Vagococcus cremeus sp. nov., isolated from the small intestine of a marten, Martes flavigula.</title>
        <authorList>
            <person name="Tak E.J."/>
            <person name="Bae J.-W."/>
        </authorList>
    </citation>
    <scope>NUCLEOTIDE SEQUENCE [LARGE SCALE GENOMIC DNA]</scope>
    <source>
        <strain evidence="2 3">D7T301</strain>
    </source>
</reference>
<evidence type="ECO:0000313" key="3">
    <source>
        <dbReference type="Proteomes" id="UP000189970"/>
    </source>
</evidence>
<evidence type="ECO:0000313" key="2">
    <source>
        <dbReference type="EMBL" id="OPF86144.1"/>
    </source>
</evidence>
<dbReference type="CDD" id="cd17242">
    <property type="entry name" value="MobM_relaxase"/>
    <property type="match status" value="1"/>
</dbReference>
<proteinExistence type="inferred from homology"/>
<comment type="caution">
    <text evidence="2">The sequence shown here is derived from an EMBL/GenBank/DDBJ whole genome shotgun (WGS) entry which is preliminary data.</text>
</comment>
<name>A0A1V4DDR9_9ENTE</name>
<dbReference type="GO" id="GO:0003677">
    <property type="term" value="F:DNA binding"/>
    <property type="evidence" value="ECO:0007669"/>
    <property type="project" value="InterPro"/>
</dbReference>
<dbReference type="Gene3D" id="3.30.930.30">
    <property type="match status" value="1"/>
</dbReference>
<gene>
    <name evidence="2" type="ORF">BW731_12265</name>
</gene>
<keyword evidence="3" id="KW-1185">Reference proteome</keyword>
<sequence length="139" mass="16082">MAHVEKFTQGSVNGLSIHIERKTTNHSNPDIDSERTYLNYDLCDKEGDMNQRLKNRLAEVYCFNRADVKVMADWIVTLPKSLEQETMSTQKEFFKATVDFLNERYGSQNVLSATVHHDETTPHLHYAFIPVVFDEKKAT</sequence>
<dbReference type="InterPro" id="IPR001668">
    <property type="entry name" value="Mob_Pre"/>
</dbReference>
<protein>
    <recommendedName>
        <fullName evidence="4">Mobilization protein</fullName>
    </recommendedName>
</protein>
<dbReference type="Pfam" id="PF01076">
    <property type="entry name" value="Mob_Pre"/>
    <property type="match status" value="1"/>
</dbReference>
<organism evidence="2 3">
    <name type="scientific">Vagococcus martis</name>
    <dbReference type="NCBI Taxonomy" id="1768210"/>
    <lineage>
        <taxon>Bacteria</taxon>
        <taxon>Bacillati</taxon>
        <taxon>Bacillota</taxon>
        <taxon>Bacilli</taxon>
        <taxon>Lactobacillales</taxon>
        <taxon>Enterococcaceae</taxon>
        <taxon>Vagococcus</taxon>
    </lineage>
</organism>
<dbReference type="EMBL" id="MVAB01000002">
    <property type="protein sequence ID" value="OPF86144.1"/>
    <property type="molecule type" value="Genomic_DNA"/>
</dbReference>
<accession>A0A1V4DDR9</accession>
<evidence type="ECO:0000256" key="1">
    <source>
        <dbReference type="ARBA" id="ARBA00010657"/>
    </source>
</evidence>
<evidence type="ECO:0008006" key="4">
    <source>
        <dbReference type="Google" id="ProtNLM"/>
    </source>
</evidence>
<comment type="similarity">
    <text evidence="1">Belongs to the plasmid mobilization pre family.</text>
</comment>
<dbReference type="Proteomes" id="UP000189970">
    <property type="component" value="Unassembled WGS sequence"/>
</dbReference>
<dbReference type="GO" id="GO:0006310">
    <property type="term" value="P:DNA recombination"/>
    <property type="evidence" value="ECO:0007669"/>
    <property type="project" value="InterPro"/>
</dbReference>
<dbReference type="AlphaFoldDB" id="A0A1V4DDR9"/>